<proteinExistence type="predicted"/>
<feature type="domain" description="AMP-binding enzyme C-terminal" evidence="2">
    <location>
        <begin position="482"/>
        <end position="564"/>
    </location>
</feature>
<reference evidence="3 4" key="1">
    <citation type="submission" date="2024-07" db="EMBL/GenBank/DDBJ databases">
        <title>Draft sequence of the Neodothiora populina.</title>
        <authorList>
            <person name="Drown D.D."/>
            <person name="Schuette U.S."/>
            <person name="Buechlein A.B."/>
            <person name="Rusch D.R."/>
            <person name="Winton L.W."/>
            <person name="Adams G.A."/>
        </authorList>
    </citation>
    <scope>NUCLEOTIDE SEQUENCE [LARGE SCALE GENOMIC DNA]</scope>
    <source>
        <strain evidence="3 4">CPC 39397</strain>
    </source>
</reference>
<dbReference type="Gene3D" id="3.40.50.980">
    <property type="match status" value="2"/>
</dbReference>
<evidence type="ECO:0000313" key="3">
    <source>
        <dbReference type="EMBL" id="KAL1296644.1"/>
    </source>
</evidence>
<dbReference type="Pfam" id="PF13193">
    <property type="entry name" value="AMP-binding_C"/>
    <property type="match status" value="1"/>
</dbReference>
<evidence type="ECO:0000313" key="4">
    <source>
        <dbReference type="Proteomes" id="UP001562354"/>
    </source>
</evidence>
<dbReference type="InterPro" id="IPR020845">
    <property type="entry name" value="AMP-binding_CS"/>
</dbReference>
<protein>
    <submittedName>
        <fullName evidence="3">Uncharacterized protein</fullName>
    </submittedName>
</protein>
<accession>A0ABR3P1U6</accession>
<evidence type="ECO:0000259" key="2">
    <source>
        <dbReference type="Pfam" id="PF13193"/>
    </source>
</evidence>
<name>A0ABR3P1U6_9PEZI</name>
<dbReference type="InterPro" id="IPR000873">
    <property type="entry name" value="AMP-dep_synth/lig_dom"/>
</dbReference>
<dbReference type="RefSeq" id="XP_069196326.1">
    <property type="nucleotide sequence ID" value="XM_069340464.1"/>
</dbReference>
<dbReference type="EMBL" id="JBFMKM010000018">
    <property type="protein sequence ID" value="KAL1296644.1"/>
    <property type="molecule type" value="Genomic_DNA"/>
</dbReference>
<organism evidence="3 4">
    <name type="scientific">Neodothiora populina</name>
    <dbReference type="NCBI Taxonomy" id="2781224"/>
    <lineage>
        <taxon>Eukaryota</taxon>
        <taxon>Fungi</taxon>
        <taxon>Dikarya</taxon>
        <taxon>Ascomycota</taxon>
        <taxon>Pezizomycotina</taxon>
        <taxon>Dothideomycetes</taxon>
        <taxon>Dothideomycetidae</taxon>
        <taxon>Dothideales</taxon>
        <taxon>Dothioraceae</taxon>
        <taxon>Neodothiora</taxon>
    </lineage>
</organism>
<dbReference type="Gene3D" id="2.30.38.10">
    <property type="entry name" value="Luciferase, Domain 3"/>
    <property type="match status" value="1"/>
</dbReference>
<comment type="caution">
    <text evidence="3">The sequence shown here is derived from an EMBL/GenBank/DDBJ whole genome shotgun (WGS) entry which is preliminary data.</text>
</comment>
<feature type="domain" description="AMP-dependent synthetase/ligase" evidence="1">
    <location>
        <begin position="49"/>
        <end position="427"/>
    </location>
</feature>
<dbReference type="Gene3D" id="3.30.300.30">
    <property type="match status" value="1"/>
</dbReference>
<dbReference type="Pfam" id="PF00501">
    <property type="entry name" value="AMP-binding"/>
    <property type="match status" value="1"/>
</dbReference>
<dbReference type="PROSITE" id="PS00455">
    <property type="entry name" value="AMP_BINDING"/>
    <property type="match status" value="1"/>
</dbReference>
<dbReference type="PANTHER" id="PTHR24096">
    <property type="entry name" value="LONG-CHAIN-FATTY-ACID--COA LIGASE"/>
    <property type="match status" value="1"/>
</dbReference>
<dbReference type="InterPro" id="IPR025110">
    <property type="entry name" value="AMP-bd_C"/>
</dbReference>
<dbReference type="GeneID" id="95973830"/>
<dbReference type="InterPro" id="IPR045851">
    <property type="entry name" value="AMP-bd_C_sf"/>
</dbReference>
<dbReference type="CDD" id="cd05911">
    <property type="entry name" value="Firefly_Luc_like"/>
    <property type="match status" value="1"/>
</dbReference>
<dbReference type="SUPFAM" id="SSF56801">
    <property type="entry name" value="Acetyl-CoA synthetase-like"/>
    <property type="match status" value="1"/>
</dbReference>
<evidence type="ECO:0000259" key="1">
    <source>
        <dbReference type="Pfam" id="PF00501"/>
    </source>
</evidence>
<dbReference type="PANTHER" id="PTHR24096:SF422">
    <property type="entry name" value="BCDNA.GH02901"/>
    <property type="match status" value="1"/>
</dbReference>
<keyword evidence="4" id="KW-1185">Reference proteome</keyword>
<sequence length="586" mass="64768">MPFYPPSWVPKLPFDPPDSISVERFMLDENYDRYPLGYSNPPFTCGITGKAYSALEVKERVDFLARGLSAELGFHPNEGTEFDKVIGLFSVNTIDTLTLAWATHRIGGIQTPANAAYSGPELLYQLRSSKATCLFTCASLLPLALEAASKAGIAKERVYLLVTPDFENAGDAVKSHKTVDDLIKHGARLPKLEELNWTKGEGARRTAFLCYSSGTSGLPKGVMISHRNVIANVLQMRTFDSVYRETLKDPRNQSDYTEYVLGLLPLSHIYGLVVIAHLAAYRGDGVVILPKFDFHTFLDAIQRFKINFLYLVPPIIIQMTKSKTKMSKYDLSSVRAVFTGAAPLGSETAEDLQSIFPKWDITQGYGMTESATVTCMTSPQDVFFGSSGSLQPGDVARVVTPDGMDVEDHDTPGELWVKGPSITLGYLDNSRATRETFVDGFLRTGDEVIIKKHPKSGHEHIFIVDRLKELIKVKGHQVAPAELEAHLLTHPAVNDCVVIGVPSDAEGEVPKAFVVKSESVGLEDSDRVIAREIAKHVEKHKSKPKWLKGGIEFIDIVPKSPSGKILRRLIRDQDREKRLKAKGAKL</sequence>
<dbReference type="Proteomes" id="UP001562354">
    <property type="component" value="Unassembled WGS sequence"/>
</dbReference>
<gene>
    <name evidence="3" type="ORF">AAFC00_000127</name>
</gene>